<keyword evidence="1" id="KW-1133">Transmembrane helix</keyword>
<keyword evidence="1" id="KW-0472">Membrane</keyword>
<keyword evidence="1" id="KW-0812">Transmembrane</keyword>
<evidence type="ECO:0000256" key="1">
    <source>
        <dbReference type="SAM" id="Phobius"/>
    </source>
</evidence>
<proteinExistence type="predicted"/>
<dbReference type="Proteomes" id="UP000236454">
    <property type="component" value="Unassembled WGS sequence"/>
</dbReference>
<sequence>MKINYLLPHSFKKIGLILIIPSLLLGILGLFLDFKIDALTLEVPALFADNFLAPGKDNFRFITNNLTDELAAIVFLLGAIFIAFSREKTEDEFITKIRLESLVWAVYINYGILFLCFLFIYNFSFLNVMIYNLFTVLIIFILRYYWKLFLLKKQLGHEE</sequence>
<dbReference type="AlphaFoldDB" id="A0A1I6Y5L1"/>
<feature type="transmembrane region" description="Helical" evidence="1">
    <location>
        <begin position="104"/>
        <end position="123"/>
    </location>
</feature>
<dbReference type="OrthoDB" id="894278at2"/>
<accession>A0A1I6Y5L1</accession>
<dbReference type="RefSeq" id="WP_090246315.1">
    <property type="nucleotide sequence ID" value="NZ_FPAS01000001.1"/>
</dbReference>
<feature type="transmembrane region" description="Helical" evidence="1">
    <location>
        <begin position="66"/>
        <end position="84"/>
    </location>
</feature>
<evidence type="ECO:0000313" key="3">
    <source>
        <dbReference type="Proteomes" id="UP000236454"/>
    </source>
</evidence>
<feature type="transmembrane region" description="Helical" evidence="1">
    <location>
        <begin position="129"/>
        <end position="146"/>
    </location>
</feature>
<gene>
    <name evidence="2" type="ORF">SAMN05216474_0673</name>
</gene>
<dbReference type="EMBL" id="FPAS01000001">
    <property type="protein sequence ID" value="SFT45788.1"/>
    <property type="molecule type" value="Genomic_DNA"/>
</dbReference>
<name>A0A1I6Y5L1_9FLAO</name>
<protein>
    <submittedName>
        <fullName evidence="2">Uncharacterized protein</fullName>
    </submittedName>
</protein>
<evidence type="ECO:0000313" key="2">
    <source>
        <dbReference type="EMBL" id="SFT45788.1"/>
    </source>
</evidence>
<reference evidence="2 3" key="1">
    <citation type="submission" date="2016-10" db="EMBL/GenBank/DDBJ databases">
        <authorList>
            <person name="de Groot N.N."/>
        </authorList>
    </citation>
    <scope>NUCLEOTIDE SEQUENCE [LARGE SCALE GENOMIC DNA]</scope>
    <source>
        <strain evidence="2 3">CGMCC 1.7005</strain>
    </source>
</reference>
<dbReference type="STRING" id="477690.SAMN05216474_0673"/>
<feature type="transmembrane region" description="Helical" evidence="1">
    <location>
        <begin position="14"/>
        <end position="32"/>
    </location>
</feature>
<organism evidence="2 3">
    <name type="scientific">Lishizhenia tianjinensis</name>
    <dbReference type="NCBI Taxonomy" id="477690"/>
    <lineage>
        <taxon>Bacteria</taxon>
        <taxon>Pseudomonadati</taxon>
        <taxon>Bacteroidota</taxon>
        <taxon>Flavobacteriia</taxon>
        <taxon>Flavobacteriales</taxon>
        <taxon>Crocinitomicaceae</taxon>
        <taxon>Lishizhenia</taxon>
    </lineage>
</organism>
<keyword evidence="3" id="KW-1185">Reference proteome</keyword>